<dbReference type="AlphaFoldDB" id="A0A1M7F8Q2"/>
<evidence type="ECO:0000259" key="1">
    <source>
        <dbReference type="Pfam" id="PF13340"/>
    </source>
</evidence>
<protein>
    <submittedName>
        <fullName evidence="2">Transposase</fullName>
    </submittedName>
</protein>
<dbReference type="PANTHER" id="PTHR46637:SF1">
    <property type="entry name" value="BLL5188 PROTEIN"/>
    <property type="match status" value="1"/>
</dbReference>
<keyword evidence="3" id="KW-1185">Reference proteome</keyword>
<dbReference type="NCBIfam" id="NF033580">
    <property type="entry name" value="transpos_IS5_3"/>
    <property type="match status" value="1"/>
</dbReference>
<name>A0A1M7F8Q2_9GAMM</name>
<evidence type="ECO:0000313" key="3">
    <source>
        <dbReference type="Proteomes" id="UP000190911"/>
    </source>
</evidence>
<dbReference type="EMBL" id="LT670847">
    <property type="protein sequence ID" value="SHM00421.1"/>
    <property type="molecule type" value="Genomic_DNA"/>
</dbReference>
<feature type="domain" description="Insertion element IS402-like" evidence="1">
    <location>
        <begin position="6"/>
        <end position="79"/>
    </location>
</feature>
<dbReference type="STRING" id="29571.SAMN05878437_0734"/>
<sequence length="122" mass="14236">MARLLLRDDQWRRIEPLLHGKASDRGVTAKDNRLFVEAILWIARTGAPWRDLPDAFGRWHTAYMRYNRWCKKGVWQQIFDTLADDPDLEQLMIDGSIVRVHQQGAAKKPLRTRKPWASLEGA</sequence>
<reference evidence="2 3" key="1">
    <citation type="submission" date="2016-11" db="EMBL/GenBank/DDBJ databases">
        <authorList>
            <person name="Jaros S."/>
            <person name="Januszkiewicz K."/>
            <person name="Wedrychowicz H."/>
        </authorList>
    </citation>
    <scope>NUCLEOTIDE SEQUENCE [LARGE SCALE GENOMIC DNA]</scope>
    <source>
        <strain evidence="2 3">ACAM 12</strain>
    </source>
</reference>
<dbReference type="InParanoid" id="A0A1M7F8Q2"/>
<organism evidence="2 3">
    <name type="scientific">Vreelandella subglaciescola</name>
    <dbReference type="NCBI Taxonomy" id="29571"/>
    <lineage>
        <taxon>Bacteria</taxon>
        <taxon>Pseudomonadati</taxon>
        <taxon>Pseudomonadota</taxon>
        <taxon>Gammaproteobacteria</taxon>
        <taxon>Oceanospirillales</taxon>
        <taxon>Halomonadaceae</taxon>
        <taxon>Vreelandella</taxon>
    </lineage>
</organism>
<gene>
    <name evidence="2" type="ORF">SAMN05878437_0734</name>
</gene>
<dbReference type="InterPro" id="IPR025161">
    <property type="entry name" value="IS402-like_dom"/>
</dbReference>
<dbReference type="Proteomes" id="UP000190911">
    <property type="component" value="Chromosome I"/>
</dbReference>
<dbReference type="InterPro" id="IPR052909">
    <property type="entry name" value="Transposase_6_like"/>
</dbReference>
<proteinExistence type="predicted"/>
<dbReference type="PANTHER" id="PTHR46637">
    <property type="entry name" value="TIS1421-TRANSPOSASE PROTEIN A"/>
    <property type="match status" value="1"/>
</dbReference>
<dbReference type="Pfam" id="PF13340">
    <property type="entry name" value="DUF4096"/>
    <property type="match status" value="1"/>
</dbReference>
<evidence type="ECO:0000313" key="2">
    <source>
        <dbReference type="EMBL" id="SHM00421.1"/>
    </source>
</evidence>
<accession>A0A1M7F8Q2</accession>